<dbReference type="Proteomes" id="UP001281410">
    <property type="component" value="Unassembled WGS sequence"/>
</dbReference>
<dbReference type="EMBL" id="JANJYJ010000006">
    <property type="protein sequence ID" value="KAK3206104.1"/>
    <property type="molecule type" value="Genomic_DNA"/>
</dbReference>
<protein>
    <submittedName>
        <fullName evidence="1">Uncharacterized protein</fullName>
    </submittedName>
</protein>
<gene>
    <name evidence="1" type="ORF">Dsin_020150</name>
</gene>
<reference evidence="1" key="1">
    <citation type="journal article" date="2023" name="Plant J.">
        <title>Genome sequences and population genomics provide insights into the demographic history, inbreeding, and mutation load of two 'living fossil' tree species of Dipteronia.</title>
        <authorList>
            <person name="Feng Y."/>
            <person name="Comes H.P."/>
            <person name="Chen J."/>
            <person name="Zhu S."/>
            <person name="Lu R."/>
            <person name="Zhang X."/>
            <person name="Li P."/>
            <person name="Qiu J."/>
            <person name="Olsen K.M."/>
            <person name="Qiu Y."/>
        </authorList>
    </citation>
    <scope>NUCLEOTIDE SEQUENCE</scope>
    <source>
        <strain evidence="1">NBL</strain>
    </source>
</reference>
<dbReference type="AlphaFoldDB" id="A0AAE0A9H8"/>
<sequence>MEEIDEFMNDLGITIFEDIDGEFIRAKASISSDSAIDRTLFVAFSKGHPITKEQLSEYFFSEKELAQFSIHGKDIRVTRFVLKLVEQQLQTTSSSSSTTPNEGVPQQSLYKGVSFISHLGFTFFFSFFVFK</sequence>
<proteinExistence type="predicted"/>
<accession>A0AAE0A9H8</accession>
<evidence type="ECO:0000313" key="1">
    <source>
        <dbReference type="EMBL" id="KAK3206104.1"/>
    </source>
</evidence>
<name>A0AAE0A9H8_9ROSI</name>
<comment type="caution">
    <text evidence="1">The sequence shown here is derived from an EMBL/GenBank/DDBJ whole genome shotgun (WGS) entry which is preliminary data.</text>
</comment>
<keyword evidence="2" id="KW-1185">Reference proteome</keyword>
<organism evidence="1 2">
    <name type="scientific">Dipteronia sinensis</name>
    <dbReference type="NCBI Taxonomy" id="43782"/>
    <lineage>
        <taxon>Eukaryota</taxon>
        <taxon>Viridiplantae</taxon>
        <taxon>Streptophyta</taxon>
        <taxon>Embryophyta</taxon>
        <taxon>Tracheophyta</taxon>
        <taxon>Spermatophyta</taxon>
        <taxon>Magnoliopsida</taxon>
        <taxon>eudicotyledons</taxon>
        <taxon>Gunneridae</taxon>
        <taxon>Pentapetalae</taxon>
        <taxon>rosids</taxon>
        <taxon>malvids</taxon>
        <taxon>Sapindales</taxon>
        <taxon>Sapindaceae</taxon>
        <taxon>Hippocastanoideae</taxon>
        <taxon>Acereae</taxon>
        <taxon>Dipteronia</taxon>
    </lineage>
</organism>
<evidence type="ECO:0000313" key="2">
    <source>
        <dbReference type="Proteomes" id="UP001281410"/>
    </source>
</evidence>